<name>A0AA42J0Y9_9FIRM</name>
<dbReference type="InterPro" id="IPR012337">
    <property type="entry name" value="RNaseH-like_sf"/>
</dbReference>
<keyword evidence="1" id="KW-0540">Nuclease</keyword>
<dbReference type="InterPro" id="IPR047201">
    <property type="entry name" value="ERI-1_3'hExo-like"/>
</dbReference>
<dbReference type="Pfam" id="PF00929">
    <property type="entry name" value="RNase_T"/>
    <property type="match status" value="1"/>
</dbReference>
<protein>
    <submittedName>
        <fullName evidence="5">Exonuclease domain-containing protein</fullName>
    </submittedName>
</protein>
<keyword evidence="3 5" id="KW-0269">Exonuclease</keyword>
<keyword evidence="2" id="KW-0378">Hydrolase</keyword>
<proteinExistence type="predicted"/>
<evidence type="ECO:0000256" key="3">
    <source>
        <dbReference type="ARBA" id="ARBA00022839"/>
    </source>
</evidence>
<dbReference type="InterPro" id="IPR036397">
    <property type="entry name" value="RNaseH_sf"/>
</dbReference>
<sequence length="247" mass="29418">MHYIVFDLEFNQDAESLQNFEHAATRFPFEIIQIGAVKLDEHFNLVSTFNHYIKPTFYKRLSPFIAELTQITPEQLEEGDLFPLVYETYLQFIGEEEITWVVWGMSDMKELFRNVFYHHLDQAPLPKHFINIQPYTSTYFNLSAKKLLKLEDAITKLELPLSHAFHNALHDAYYTAEIFRKVYTPTIKPMIYDPFFKPAHPRQPKRRVNYHALIEQFEKMYDRPMTAEEQALIKLAYNMGKTQQFLH</sequence>
<evidence type="ECO:0000313" key="6">
    <source>
        <dbReference type="Proteomes" id="UP001169242"/>
    </source>
</evidence>
<dbReference type="InterPro" id="IPR051274">
    <property type="entry name" value="3-5_Exoribonuclease"/>
</dbReference>
<dbReference type="Gene3D" id="3.30.420.10">
    <property type="entry name" value="Ribonuclease H-like superfamily/Ribonuclease H"/>
    <property type="match status" value="1"/>
</dbReference>
<evidence type="ECO:0000256" key="2">
    <source>
        <dbReference type="ARBA" id="ARBA00022801"/>
    </source>
</evidence>
<dbReference type="GO" id="GO:0000175">
    <property type="term" value="F:3'-5'-RNA exonuclease activity"/>
    <property type="evidence" value="ECO:0007669"/>
    <property type="project" value="InterPro"/>
</dbReference>
<accession>A0AA42J0Y9</accession>
<dbReference type="AlphaFoldDB" id="A0AA42J0Y9"/>
<gene>
    <name evidence="5" type="ORF">PBV87_09690</name>
</gene>
<keyword evidence="6" id="KW-1185">Reference proteome</keyword>
<dbReference type="GO" id="GO:0003676">
    <property type="term" value="F:nucleic acid binding"/>
    <property type="evidence" value="ECO:0007669"/>
    <property type="project" value="InterPro"/>
</dbReference>
<dbReference type="SMART" id="SM00479">
    <property type="entry name" value="EXOIII"/>
    <property type="match status" value="1"/>
</dbReference>
<organism evidence="5 6">
    <name type="scientific">Holtiella tumoricola</name>
    <dbReference type="NCBI Taxonomy" id="3018743"/>
    <lineage>
        <taxon>Bacteria</taxon>
        <taxon>Bacillati</taxon>
        <taxon>Bacillota</taxon>
        <taxon>Clostridia</taxon>
        <taxon>Lachnospirales</taxon>
        <taxon>Cellulosilyticaceae</taxon>
        <taxon>Holtiella</taxon>
    </lineage>
</organism>
<dbReference type="EMBL" id="JAQIFT010000040">
    <property type="protein sequence ID" value="MDA3731748.1"/>
    <property type="molecule type" value="Genomic_DNA"/>
</dbReference>
<dbReference type="RefSeq" id="WP_271012090.1">
    <property type="nucleotide sequence ID" value="NZ_JAQIFT010000040.1"/>
</dbReference>
<dbReference type="Proteomes" id="UP001169242">
    <property type="component" value="Unassembled WGS sequence"/>
</dbReference>
<reference evidence="5" key="1">
    <citation type="journal article" date="2023" name="Int. J. Syst. Evol. Microbiol.">
        <title>&lt;i&gt;Holtiella tumoricola&lt;/i&gt; gen. nov. sp. nov., isolated from a human clinical sample.</title>
        <authorList>
            <person name="Allen-Vercoe E."/>
            <person name="Daigneault M.C."/>
            <person name="Vancuren S.J."/>
            <person name="Cochrane K."/>
            <person name="O'Neal L.L."/>
            <person name="Sankaranarayanan K."/>
            <person name="Lawson P.A."/>
        </authorList>
    </citation>
    <scope>NUCLEOTIDE SEQUENCE</scope>
    <source>
        <strain evidence="5">CC70A</strain>
    </source>
</reference>
<comment type="caution">
    <text evidence="5">The sequence shown here is derived from an EMBL/GenBank/DDBJ whole genome shotgun (WGS) entry which is preliminary data.</text>
</comment>
<evidence type="ECO:0000313" key="5">
    <source>
        <dbReference type="EMBL" id="MDA3731748.1"/>
    </source>
</evidence>
<evidence type="ECO:0000259" key="4">
    <source>
        <dbReference type="SMART" id="SM00479"/>
    </source>
</evidence>
<dbReference type="SUPFAM" id="SSF53098">
    <property type="entry name" value="Ribonuclease H-like"/>
    <property type="match status" value="1"/>
</dbReference>
<dbReference type="PANTHER" id="PTHR23044">
    <property type="entry name" value="3'-5' EXONUCLEASE ERI1-RELATED"/>
    <property type="match status" value="1"/>
</dbReference>
<dbReference type="CDD" id="cd06133">
    <property type="entry name" value="ERI-1_3'hExo_like"/>
    <property type="match status" value="1"/>
</dbReference>
<dbReference type="InterPro" id="IPR013520">
    <property type="entry name" value="Ribonucl_H"/>
</dbReference>
<evidence type="ECO:0000256" key="1">
    <source>
        <dbReference type="ARBA" id="ARBA00022722"/>
    </source>
</evidence>
<feature type="domain" description="Exonuclease" evidence="4">
    <location>
        <begin position="2"/>
        <end position="188"/>
    </location>
</feature>
<dbReference type="PANTHER" id="PTHR23044:SF61">
    <property type="entry name" value="3'-5' EXORIBONUCLEASE 1-RELATED"/>
    <property type="match status" value="1"/>
</dbReference>